<comment type="caution">
    <text evidence="2">The sequence shown here is derived from an EMBL/GenBank/DDBJ whole genome shotgun (WGS) entry which is preliminary data.</text>
</comment>
<dbReference type="InterPro" id="IPR001584">
    <property type="entry name" value="Integrase_cat-core"/>
</dbReference>
<evidence type="ECO:0000259" key="1">
    <source>
        <dbReference type="PROSITE" id="PS50994"/>
    </source>
</evidence>
<proteinExistence type="predicted"/>
<organism evidence="2 3">
    <name type="scientific">Companilactobacillus mindensis DSM 14500</name>
    <dbReference type="NCBI Taxonomy" id="1423770"/>
    <lineage>
        <taxon>Bacteria</taxon>
        <taxon>Bacillati</taxon>
        <taxon>Bacillota</taxon>
        <taxon>Bacilli</taxon>
        <taxon>Lactobacillales</taxon>
        <taxon>Lactobacillaceae</taxon>
        <taxon>Companilactobacillus</taxon>
    </lineage>
</organism>
<feature type="domain" description="Integrase catalytic" evidence="1">
    <location>
        <begin position="132"/>
        <end position="297"/>
    </location>
</feature>
<dbReference type="PATRIC" id="fig|1423770.3.peg.1589"/>
<dbReference type="PROSITE" id="PS50994">
    <property type="entry name" value="INTEGRASE"/>
    <property type="match status" value="1"/>
</dbReference>
<gene>
    <name evidence="2" type="ORF">FD29_GL001551</name>
</gene>
<dbReference type="AlphaFoldDB" id="A0A0R1QRN8"/>
<dbReference type="OrthoDB" id="9781005at2"/>
<dbReference type="Gene3D" id="3.30.420.10">
    <property type="entry name" value="Ribonuclease H-like superfamily/Ribonuclease H"/>
    <property type="match status" value="1"/>
</dbReference>
<dbReference type="PANTHER" id="PTHR46889">
    <property type="entry name" value="TRANSPOSASE INSF FOR INSERTION SEQUENCE IS3B-RELATED"/>
    <property type="match status" value="1"/>
</dbReference>
<name>A0A0R1QRN8_9LACO</name>
<evidence type="ECO:0000313" key="3">
    <source>
        <dbReference type="Proteomes" id="UP000050872"/>
    </source>
</evidence>
<dbReference type="InterPro" id="IPR050900">
    <property type="entry name" value="Transposase_IS3/IS150/IS904"/>
</dbReference>
<dbReference type="Pfam" id="PF00665">
    <property type="entry name" value="rve"/>
    <property type="match status" value="1"/>
</dbReference>
<dbReference type="Proteomes" id="UP000050872">
    <property type="component" value="Unassembled WGS sequence"/>
</dbReference>
<dbReference type="NCBIfam" id="NF033516">
    <property type="entry name" value="transpos_IS3"/>
    <property type="match status" value="1"/>
</dbReference>
<dbReference type="InterPro" id="IPR048020">
    <property type="entry name" value="Transpos_IS3"/>
</dbReference>
<dbReference type="InterPro" id="IPR012337">
    <property type="entry name" value="RNaseH-like_sf"/>
</dbReference>
<protein>
    <recommendedName>
        <fullName evidence="1">Integrase catalytic domain-containing protein</fullName>
    </recommendedName>
</protein>
<reference evidence="2 3" key="1">
    <citation type="journal article" date="2015" name="Genome Announc.">
        <title>Expanding the biotechnology potential of lactobacilli through comparative genomics of 213 strains and associated genera.</title>
        <authorList>
            <person name="Sun Z."/>
            <person name="Harris H.M."/>
            <person name="McCann A."/>
            <person name="Guo C."/>
            <person name="Argimon S."/>
            <person name="Zhang W."/>
            <person name="Yang X."/>
            <person name="Jeffery I.B."/>
            <person name="Cooney J.C."/>
            <person name="Kagawa T.F."/>
            <person name="Liu W."/>
            <person name="Song Y."/>
            <person name="Salvetti E."/>
            <person name="Wrobel A."/>
            <person name="Rasinkangas P."/>
            <person name="Parkhill J."/>
            <person name="Rea M.C."/>
            <person name="O'Sullivan O."/>
            <person name="Ritari J."/>
            <person name="Douillard F.P."/>
            <person name="Paul Ross R."/>
            <person name="Yang R."/>
            <person name="Briner A.E."/>
            <person name="Felis G.E."/>
            <person name="de Vos W.M."/>
            <person name="Barrangou R."/>
            <person name="Klaenhammer T.R."/>
            <person name="Caufield P.W."/>
            <person name="Cui Y."/>
            <person name="Zhang H."/>
            <person name="O'Toole P.W."/>
        </authorList>
    </citation>
    <scope>NUCLEOTIDE SEQUENCE [LARGE SCALE GENOMIC DNA]</scope>
    <source>
        <strain evidence="2 3">DSM 14500</strain>
    </source>
</reference>
<evidence type="ECO:0000313" key="2">
    <source>
        <dbReference type="EMBL" id="KRL44885.1"/>
    </source>
</evidence>
<sequence length="297" mass="34712">MKKQRRLAYRAIKEVSKNKHGTITLLLSIVGVSRQAYNKFWHRSETQKEVEDKLLKERIMHWYNLNTQTIGAGTILTNLEKDSQITFKVTLKQVKRLMRDLEIRCQSRIKKHNRSKKSEMYIQDNILNQRFDVNQPNQVWLADSTELSYGINGEHKVRLSGVLDLYGRYLVSSNLSLTETAIAEVTVFQKAFDKVENVCPMVHTDRGSAFTSSLFGSLMDQHNVVRSMSRPGTPYDNSPMERWWSEFKLRWMNRHPTPKTYEELVKLVESGIHYFNHVSRSQKINGHTPAEHWNMAI</sequence>
<dbReference type="SUPFAM" id="SSF53098">
    <property type="entry name" value="Ribonuclease H-like"/>
    <property type="match status" value="1"/>
</dbReference>
<dbReference type="EMBL" id="AZEZ01000026">
    <property type="protein sequence ID" value="KRL44885.1"/>
    <property type="molecule type" value="Genomic_DNA"/>
</dbReference>
<dbReference type="PANTHER" id="PTHR46889:SF4">
    <property type="entry name" value="TRANSPOSASE INSO FOR INSERTION SEQUENCE ELEMENT IS911B-RELATED"/>
    <property type="match status" value="1"/>
</dbReference>
<dbReference type="RefSeq" id="WP_057887553.1">
    <property type="nucleotide sequence ID" value="NZ_AZEZ01000026.1"/>
</dbReference>
<accession>A0A0R1QRN8</accession>
<dbReference type="GO" id="GO:0003676">
    <property type="term" value="F:nucleic acid binding"/>
    <property type="evidence" value="ECO:0007669"/>
    <property type="project" value="InterPro"/>
</dbReference>
<keyword evidence="3" id="KW-1185">Reference proteome</keyword>
<dbReference type="GO" id="GO:0015074">
    <property type="term" value="P:DNA integration"/>
    <property type="evidence" value="ECO:0007669"/>
    <property type="project" value="InterPro"/>
</dbReference>
<dbReference type="InterPro" id="IPR036397">
    <property type="entry name" value="RNaseH_sf"/>
</dbReference>
<dbReference type="STRING" id="1423770.FD29_GL001551"/>